<evidence type="ECO:0008006" key="3">
    <source>
        <dbReference type="Google" id="ProtNLM"/>
    </source>
</evidence>
<evidence type="ECO:0000313" key="2">
    <source>
        <dbReference type="Proteomes" id="UP000752814"/>
    </source>
</evidence>
<dbReference type="PANTHER" id="PTHR35368">
    <property type="entry name" value="HYDROPEROXIDE REDUCTASE"/>
    <property type="match status" value="1"/>
</dbReference>
<dbReference type="RefSeq" id="WP_020449390.1">
    <property type="nucleotide sequence ID" value="NZ_CAYAYA010000001.1"/>
</dbReference>
<name>A0A8J8TEP3_9ARCH</name>
<dbReference type="Pfam" id="PF02566">
    <property type="entry name" value="OsmC"/>
    <property type="match status" value="1"/>
</dbReference>
<dbReference type="SUPFAM" id="SSF82784">
    <property type="entry name" value="OsmC-like"/>
    <property type="match status" value="1"/>
</dbReference>
<dbReference type="InterPro" id="IPR015946">
    <property type="entry name" value="KH_dom-like_a/b"/>
</dbReference>
<dbReference type="GeneID" id="41323930"/>
<dbReference type="AlphaFoldDB" id="A0A8J8TEP3"/>
<sequence>MHMEMPLQEVKGFINGVDVGKLEATIDAVNNNPDLAAFRFHIANEWINGTKTETAAQRIDGGPQVLIRTEPFKIRSDQPCVLMGADTAPCAAVSLMHALASCLSTSIVYAASLRGIEIKKMSIILEGDVDIQGVLGISEQIKPGLTNLDLDIRIDSNSPKQEIEEIVQYAQKHSMILDTLINQMNLDINLV</sequence>
<dbReference type="InterPro" id="IPR003718">
    <property type="entry name" value="OsmC/Ohr_fam"/>
</dbReference>
<dbReference type="Proteomes" id="UP000752814">
    <property type="component" value="Unassembled WGS sequence"/>
</dbReference>
<evidence type="ECO:0000313" key="1">
    <source>
        <dbReference type="EMBL" id="TQS82983.1"/>
    </source>
</evidence>
<gene>
    <name evidence="1" type="ORF">A3207_03320</name>
</gene>
<organism evidence="1 2">
    <name type="scientific">Candidatus Methanomassiliicoccus intestinalis</name>
    <dbReference type="NCBI Taxonomy" id="1406512"/>
    <lineage>
        <taxon>Archaea</taxon>
        <taxon>Methanobacteriati</taxon>
        <taxon>Thermoplasmatota</taxon>
        <taxon>Thermoplasmata</taxon>
        <taxon>Methanomassiliicoccales</taxon>
        <taxon>Methanomassiliicoccaceae</taxon>
        <taxon>Methanomassiliicoccus</taxon>
    </lineage>
</organism>
<comment type="caution">
    <text evidence="1">The sequence shown here is derived from an EMBL/GenBank/DDBJ whole genome shotgun (WGS) entry which is preliminary data.</text>
</comment>
<accession>A0A8J8TEP3</accession>
<protein>
    <recommendedName>
        <fullName evidence="3">OsmC family protein</fullName>
    </recommendedName>
</protein>
<dbReference type="Gene3D" id="3.30.300.20">
    <property type="match status" value="1"/>
</dbReference>
<dbReference type="InterPro" id="IPR036102">
    <property type="entry name" value="OsmC/Ohrsf"/>
</dbReference>
<reference evidence="1" key="1">
    <citation type="submission" date="2016-03" db="EMBL/GenBank/DDBJ databases">
        <authorList>
            <person name="Borrel G."/>
            <person name="Mccann A."/>
            <person name="O'Toole P.W."/>
        </authorList>
    </citation>
    <scope>NUCLEOTIDE SEQUENCE</scope>
    <source>
        <strain evidence="1">183</strain>
    </source>
</reference>
<dbReference type="InterPro" id="IPR052924">
    <property type="entry name" value="OsmC/Ohr_hydroprdx_reductase"/>
</dbReference>
<dbReference type="EMBL" id="LVVT01000014">
    <property type="protein sequence ID" value="TQS82983.1"/>
    <property type="molecule type" value="Genomic_DNA"/>
</dbReference>
<dbReference type="PANTHER" id="PTHR35368:SF1">
    <property type="entry name" value="HYDROPEROXIDE REDUCTASE"/>
    <property type="match status" value="1"/>
</dbReference>
<proteinExistence type="predicted"/>